<dbReference type="SMART" id="SM00710">
    <property type="entry name" value="PbH1"/>
    <property type="match status" value="4"/>
</dbReference>
<evidence type="ECO:0000313" key="2">
    <source>
        <dbReference type="EMBL" id="AUP78972.1"/>
    </source>
</evidence>
<dbReference type="InterPro" id="IPR006626">
    <property type="entry name" value="PbH1"/>
</dbReference>
<keyword evidence="3" id="KW-1185">Reference proteome</keyword>
<dbReference type="Pfam" id="PF13229">
    <property type="entry name" value="Beta_helix"/>
    <property type="match status" value="1"/>
</dbReference>
<dbReference type="Proteomes" id="UP000235826">
    <property type="component" value="Chromosome"/>
</dbReference>
<dbReference type="SUPFAM" id="SSF51126">
    <property type="entry name" value="Pectin lyase-like"/>
    <property type="match status" value="1"/>
</dbReference>
<dbReference type="KEGG" id="fek:C1H87_09775"/>
<organism evidence="2 3">
    <name type="scientific">Flavivirga eckloniae</name>
    <dbReference type="NCBI Taxonomy" id="1803846"/>
    <lineage>
        <taxon>Bacteria</taxon>
        <taxon>Pseudomonadati</taxon>
        <taxon>Bacteroidota</taxon>
        <taxon>Flavobacteriia</taxon>
        <taxon>Flavobacteriales</taxon>
        <taxon>Flavobacteriaceae</taxon>
        <taxon>Flavivirga</taxon>
    </lineage>
</organism>
<name>A0A2K9PPJ0_9FLAO</name>
<reference evidence="2 3" key="1">
    <citation type="submission" date="2018-01" db="EMBL/GenBank/DDBJ databases">
        <title>Complete genome sequence of Flavivirga eckloniae ECD14 isolated from seaweed Ecklonia cava.</title>
        <authorList>
            <person name="Lee J.H."/>
            <person name="Baik K.S."/>
            <person name="Seong C.N."/>
        </authorList>
    </citation>
    <scope>NUCLEOTIDE SEQUENCE [LARGE SCALE GENOMIC DNA]</scope>
    <source>
        <strain evidence="2 3">ECD14</strain>
    </source>
</reference>
<dbReference type="OrthoDB" id="9763537at2"/>
<dbReference type="AlphaFoldDB" id="A0A2K9PPJ0"/>
<evidence type="ECO:0000313" key="3">
    <source>
        <dbReference type="Proteomes" id="UP000235826"/>
    </source>
</evidence>
<accession>A0A2K9PPJ0</accession>
<dbReference type="PANTHER" id="PTHR36453">
    <property type="entry name" value="SECRETED PROTEIN-RELATED"/>
    <property type="match status" value="1"/>
</dbReference>
<evidence type="ECO:0000259" key="1">
    <source>
        <dbReference type="Pfam" id="PF13229"/>
    </source>
</evidence>
<dbReference type="EMBL" id="CP025791">
    <property type="protein sequence ID" value="AUP78972.1"/>
    <property type="molecule type" value="Genomic_DNA"/>
</dbReference>
<dbReference type="Gene3D" id="2.160.20.10">
    <property type="entry name" value="Single-stranded right-handed beta-helix, Pectin lyase-like"/>
    <property type="match status" value="2"/>
</dbReference>
<dbReference type="InterPro" id="IPR012334">
    <property type="entry name" value="Pectin_lyas_fold"/>
</dbReference>
<sequence>MKFRGIILKTFLLFGILIGHATEIYVSPNGGTKNTGKKDDPVSFETAIKMASKLLKESGVPDERITILVLGGHYRFERPISLGEEFKGTASSPIVIKAAKGGKVVFDGSVLVDANKFKKVTKAKEKARLSKKVIDKIVAVTIKNEAMIERFNESLMLNLNFNGKNYLPSVFPNEEYADFVEKTVTAEVTPPGIPVGEQDYGLRAGYVPYLEEGKSRGWKGSLEEPRGARAKIDNKENEMAGTWVQWENELKRNNKRNQLTGFIEANWLLSSQPIYAASGKDECLHLSRALGYGWAWRKNDKQFRVFGMLCELDAPGEWHFDPLTNRLFIYPPEPMTKDTKISLSVANGFMALENTKHVQIIGLSVTNVGGGNVYALSGENNLVASCDITNSTAIGVDILGKNNSVIGCDLIDLNIHARLGGGIADGNEITPANNKIENCHIYQKQFKHEKVNIAINGCGNVFRNNLVHNSIGQALVVKGNEQLIELNEFFNIGFEEGDGGAVYSGADMGGYGNVYRYNFFHHLIHCPGKVGRSGIHLDDGQSGATCIGNVFYKSAAKGIFTFGGAGHTIYDNVLLEGDIGIYLMQVSGEKERLMAKEIKADPNHHRRGTKEDMIGRVEARIGDNGWAKPHWINKHPTFNKIMSDTETYGRFWPIYLKVVNNFSYGNGSQKMLDYRVEKGALEKCVIEDYKEVTPSDFVDYEQMNFQFKDKTKFPAIPFDEIGLKKDEYRQKFPDKVKYRNGVRAFFKGIGSMPGTKKQINTSELVE</sequence>
<protein>
    <recommendedName>
        <fullName evidence="1">Right handed beta helix domain-containing protein</fullName>
    </recommendedName>
</protein>
<proteinExistence type="predicted"/>
<gene>
    <name evidence="2" type="ORF">C1H87_09775</name>
</gene>
<dbReference type="InterPro" id="IPR039448">
    <property type="entry name" value="Beta_helix"/>
</dbReference>
<feature type="domain" description="Right handed beta helix" evidence="1">
    <location>
        <begin position="352"/>
        <end position="506"/>
    </location>
</feature>
<dbReference type="InterPro" id="IPR011050">
    <property type="entry name" value="Pectin_lyase_fold/virulence"/>
</dbReference>
<dbReference type="RefSeq" id="WP_102755627.1">
    <property type="nucleotide sequence ID" value="NZ_CP025791.1"/>
</dbReference>
<dbReference type="PANTHER" id="PTHR36453:SF1">
    <property type="entry name" value="RIGHT HANDED BETA HELIX DOMAIN-CONTAINING PROTEIN"/>
    <property type="match status" value="1"/>
</dbReference>